<reference evidence="1 2" key="1">
    <citation type="submission" date="2017-03" db="EMBL/GenBank/DDBJ databases">
        <authorList>
            <person name="Afonso C.L."/>
            <person name="Miller P.J."/>
            <person name="Scott M.A."/>
            <person name="Spackman E."/>
            <person name="Goraichik I."/>
            <person name="Dimitrov K.M."/>
            <person name="Suarez D.L."/>
            <person name="Swayne D.E."/>
        </authorList>
    </citation>
    <scope>NUCLEOTIDE SEQUENCE [LARGE SCALE GENOMIC DNA]</scope>
    <source>
        <strain evidence="1 2">CECT 8287</strain>
    </source>
</reference>
<evidence type="ECO:0000313" key="1">
    <source>
        <dbReference type="EMBL" id="SLN66771.1"/>
    </source>
</evidence>
<gene>
    <name evidence="1" type="ORF">PEL8287_03706</name>
</gene>
<dbReference type="EMBL" id="FWFL01000013">
    <property type="protein sequence ID" value="SLN66771.1"/>
    <property type="molecule type" value="Genomic_DNA"/>
</dbReference>
<accession>A0A1Y5TP97</accession>
<proteinExistence type="predicted"/>
<name>A0A1Y5TP97_9RHOB</name>
<dbReference type="Proteomes" id="UP000193827">
    <property type="component" value="Unassembled WGS sequence"/>
</dbReference>
<sequence>MRPYSHPLSPIPVNGDRYALSADFVNGLAFLRPLVKPRGKDFEKQVGLLAGKLFVLTTSLVIEYDAGSLELPDFWFSPDVIRTLEAFGAPPTEVFVHRTDLCFRWQDEQEFFVRLHNLIPGSTHRQMVDEAFTHYQPFTQGVEVTNTTRRDLRRMHGDKKLAADLFINGQSAVSRMSSNGKTWTHESTAPFLNNATRIMRFDRHAFLGMIRIADEIDFSISPVCFRHAHGKGLLIERTATLDTPEMGQFDG</sequence>
<evidence type="ECO:0000313" key="2">
    <source>
        <dbReference type="Proteomes" id="UP000193827"/>
    </source>
</evidence>
<keyword evidence="2" id="KW-1185">Reference proteome</keyword>
<dbReference type="AlphaFoldDB" id="A0A1Y5TP97"/>
<protein>
    <submittedName>
        <fullName evidence="1">Uncharacterized protein</fullName>
    </submittedName>
</protein>
<organism evidence="1 2">
    <name type="scientific">Roseovarius litorisediminis</name>
    <dbReference type="NCBI Taxonomy" id="1312363"/>
    <lineage>
        <taxon>Bacteria</taxon>
        <taxon>Pseudomonadati</taxon>
        <taxon>Pseudomonadota</taxon>
        <taxon>Alphaproteobacteria</taxon>
        <taxon>Rhodobacterales</taxon>
        <taxon>Roseobacteraceae</taxon>
        <taxon>Roseovarius</taxon>
    </lineage>
</organism>